<evidence type="ECO:0000313" key="3">
    <source>
        <dbReference type="Proteomes" id="UP000585614"/>
    </source>
</evidence>
<feature type="region of interest" description="Disordered" evidence="1">
    <location>
        <begin position="102"/>
        <end position="129"/>
    </location>
</feature>
<comment type="caution">
    <text evidence="2">The sequence shown here is derived from an EMBL/GenBank/DDBJ whole genome shotgun (WGS) entry which is preliminary data.</text>
</comment>
<protein>
    <submittedName>
        <fullName evidence="2">Uncharacterized protein</fullName>
    </submittedName>
</protein>
<sequence>MPAGPSRVSPEPEPESLARAAAGGFRAARMDGRLTETRVSGPLSLTLRGAADPVPATWLDPRQPALCEGRTEAFRTPQSCEETKGLRPRFCLESHLRTWRQPRQVGGLGERTPLPRGLGDTGAYPWGPR</sequence>
<name>A0A7J7Y5H6_RHIFE</name>
<evidence type="ECO:0000313" key="2">
    <source>
        <dbReference type="EMBL" id="KAF6357074.1"/>
    </source>
</evidence>
<evidence type="ECO:0000256" key="1">
    <source>
        <dbReference type="SAM" id="MobiDB-lite"/>
    </source>
</evidence>
<dbReference type="EMBL" id="JACAGC010000007">
    <property type="protein sequence ID" value="KAF6357074.1"/>
    <property type="molecule type" value="Genomic_DNA"/>
</dbReference>
<organism evidence="2 3">
    <name type="scientific">Rhinolophus ferrumequinum</name>
    <name type="common">Greater horseshoe bat</name>
    <dbReference type="NCBI Taxonomy" id="59479"/>
    <lineage>
        <taxon>Eukaryota</taxon>
        <taxon>Metazoa</taxon>
        <taxon>Chordata</taxon>
        <taxon>Craniata</taxon>
        <taxon>Vertebrata</taxon>
        <taxon>Euteleostomi</taxon>
        <taxon>Mammalia</taxon>
        <taxon>Eutheria</taxon>
        <taxon>Laurasiatheria</taxon>
        <taxon>Chiroptera</taxon>
        <taxon>Yinpterochiroptera</taxon>
        <taxon>Rhinolophoidea</taxon>
        <taxon>Rhinolophidae</taxon>
        <taxon>Rhinolophinae</taxon>
        <taxon>Rhinolophus</taxon>
    </lineage>
</organism>
<accession>A0A7J7Y5H6</accession>
<dbReference type="Proteomes" id="UP000585614">
    <property type="component" value="Unassembled WGS sequence"/>
</dbReference>
<proteinExistence type="predicted"/>
<gene>
    <name evidence="2" type="ORF">mRhiFer1_010000</name>
</gene>
<reference evidence="2 3" key="1">
    <citation type="journal article" date="2020" name="Nature">
        <title>Six reference-quality genomes reveal evolution of bat adaptations.</title>
        <authorList>
            <person name="Jebb D."/>
            <person name="Huang Z."/>
            <person name="Pippel M."/>
            <person name="Hughes G.M."/>
            <person name="Lavrichenko K."/>
            <person name="Devanna P."/>
            <person name="Winkler S."/>
            <person name="Jermiin L.S."/>
            <person name="Skirmuntt E.C."/>
            <person name="Katzourakis A."/>
            <person name="Burkitt-Gray L."/>
            <person name="Ray D.A."/>
            <person name="Sullivan K.A.M."/>
            <person name="Roscito J.G."/>
            <person name="Kirilenko B.M."/>
            <person name="Davalos L.M."/>
            <person name="Corthals A.P."/>
            <person name="Power M.L."/>
            <person name="Jones G."/>
            <person name="Ransome R.D."/>
            <person name="Dechmann D.K.N."/>
            <person name="Locatelli A.G."/>
            <person name="Puechmaille S.J."/>
            <person name="Fedrigo O."/>
            <person name="Jarvis E.D."/>
            <person name="Hiller M."/>
            <person name="Vernes S.C."/>
            <person name="Myers E.W."/>
            <person name="Teeling E.C."/>
        </authorList>
    </citation>
    <scope>NUCLEOTIDE SEQUENCE [LARGE SCALE GENOMIC DNA]</scope>
    <source>
        <strain evidence="2">MRhiFer1</strain>
        <tissue evidence="2">Lung</tissue>
    </source>
</reference>
<dbReference type="AlphaFoldDB" id="A0A7J7Y5H6"/>